<keyword evidence="1" id="KW-0732">Signal</keyword>
<proteinExistence type="predicted"/>
<accession>A0AA37GZA5</accession>
<dbReference type="Proteomes" id="UP001055172">
    <property type="component" value="Unassembled WGS sequence"/>
</dbReference>
<dbReference type="AlphaFoldDB" id="A0AA37GZA5"/>
<protein>
    <recommendedName>
        <fullName evidence="4">AA1-like domain-containing protein</fullName>
    </recommendedName>
</protein>
<evidence type="ECO:0000313" key="3">
    <source>
        <dbReference type="Proteomes" id="UP001055172"/>
    </source>
</evidence>
<comment type="caution">
    <text evidence="2">The sequence shown here is derived from an EMBL/GenBank/DDBJ whole genome shotgun (WGS) entry which is preliminary data.</text>
</comment>
<dbReference type="EMBL" id="BPPX01000049">
    <property type="protein sequence ID" value="GJC90106.1"/>
    <property type="molecule type" value="Genomic_DNA"/>
</dbReference>
<evidence type="ECO:0008006" key="4">
    <source>
        <dbReference type="Google" id="ProtNLM"/>
    </source>
</evidence>
<reference evidence="2 3" key="1">
    <citation type="submission" date="2021-07" db="EMBL/GenBank/DDBJ databases">
        <title>Genome data of Colletotrichum spaethianum.</title>
        <authorList>
            <person name="Utami Y.D."/>
            <person name="Hiruma K."/>
        </authorList>
    </citation>
    <scope>NUCLEOTIDE SEQUENCE [LARGE SCALE GENOMIC DNA]</scope>
    <source>
        <strain evidence="2 3">MAFF 242679</strain>
    </source>
</reference>
<evidence type="ECO:0000313" key="2">
    <source>
        <dbReference type="EMBL" id="GJC90106.1"/>
    </source>
</evidence>
<feature type="signal peptide" evidence="1">
    <location>
        <begin position="1"/>
        <end position="15"/>
    </location>
</feature>
<keyword evidence="3" id="KW-1185">Reference proteome</keyword>
<organism evidence="2 3">
    <name type="scientific">Colletotrichum liriopes</name>
    <dbReference type="NCBI Taxonomy" id="708192"/>
    <lineage>
        <taxon>Eukaryota</taxon>
        <taxon>Fungi</taxon>
        <taxon>Dikarya</taxon>
        <taxon>Ascomycota</taxon>
        <taxon>Pezizomycotina</taxon>
        <taxon>Sordariomycetes</taxon>
        <taxon>Hypocreomycetidae</taxon>
        <taxon>Glomerellales</taxon>
        <taxon>Glomerellaceae</taxon>
        <taxon>Colletotrichum</taxon>
        <taxon>Colletotrichum spaethianum species complex</taxon>
    </lineage>
</organism>
<evidence type="ECO:0000256" key="1">
    <source>
        <dbReference type="SAM" id="SignalP"/>
    </source>
</evidence>
<name>A0AA37GZA5_9PEZI</name>
<gene>
    <name evidence="2" type="ORF">ColLi_12944</name>
</gene>
<feature type="chain" id="PRO_5041458749" description="AA1-like domain-containing protein" evidence="1">
    <location>
        <begin position="16"/>
        <end position="152"/>
    </location>
</feature>
<sequence length="152" mass="16426">MKFTVLSTLAALATAAPSAEPRTVFFQYFGSVVAQTEAFNPNNLTFSFTLTYTDGTNYYCSTYHDLNTDISANTTCNGIFGQPSDVTATVGFPSGEASIQNWAAYAYNPFINKTYTANISTENPIYTCGHSGTPGVPAKCFNEYGYFLATSI</sequence>